<organism evidence="3 4">
    <name type="scientific">Marivirga arenosa</name>
    <dbReference type="NCBI Taxonomy" id="3059076"/>
    <lineage>
        <taxon>Bacteria</taxon>
        <taxon>Pseudomonadati</taxon>
        <taxon>Bacteroidota</taxon>
        <taxon>Cytophagia</taxon>
        <taxon>Cytophagales</taxon>
        <taxon>Marivirgaceae</taxon>
        <taxon>Marivirga</taxon>
    </lineage>
</organism>
<dbReference type="InterPro" id="IPR029058">
    <property type="entry name" value="AB_hydrolase_fold"/>
</dbReference>
<keyword evidence="3" id="KW-0378">Hydrolase</keyword>
<dbReference type="RefSeq" id="WP_308356584.1">
    <property type="nucleotide sequence ID" value="NZ_CP129970.2"/>
</dbReference>
<dbReference type="Pfam" id="PF00561">
    <property type="entry name" value="Abhydrolase_1"/>
    <property type="match status" value="1"/>
</dbReference>
<accession>A0AA51R8J6</accession>
<dbReference type="EMBL" id="CP129970">
    <property type="protein sequence ID" value="WMN06681.1"/>
    <property type="molecule type" value="Genomic_DNA"/>
</dbReference>
<keyword evidence="4" id="KW-1185">Reference proteome</keyword>
<dbReference type="PANTHER" id="PTHR43194:SF2">
    <property type="entry name" value="PEROXISOMAL MEMBRANE PROTEIN LPX1"/>
    <property type="match status" value="1"/>
</dbReference>
<evidence type="ECO:0000313" key="3">
    <source>
        <dbReference type="EMBL" id="WMN06681.1"/>
    </source>
</evidence>
<feature type="transmembrane region" description="Helical" evidence="1">
    <location>
        <begin position="133"/>
        <end position="155"/>
    </location>
</feature>
<dbReference type="Gene3D" id="3.40.50.1820">
    <property type="entry name" value="alpha/beta hydrolase"/>
    <property type="match status" value="1"/>
</dbReference>
<dbReference type="AlphaFoldDB" id="A0AA51R8J6"/>
<evidence type="ECO:0000259" key="2">
    <source>
        <dbReference type="Pfam" id="PF00561"/>
    </source>
</evidence>
<gene>
    <name evidence="3" type="ORF">QYS48_33320</name>
</gene>
<keyword evidence="1" id="KW-0472">Membrane</keyword>
<dbReference type="Proteomes" id="UP001244443">
    <property type="component" value="Chromosome"/>
</dbReference>
<dbReference type="SUPFAM" id="SSF53474">
    <property type="entry name" value="alpha/beta-Hydrolases"/>
    <property type="match status" value="1"/>
</dbReference>
<dbReference type="InterPro" id="IPR000073">
    <property type="entry name" value="AB_hydrolase_1"/>
</dbReference>
<keyword evidence="1" id="KW-1133">Transmembrane helix</keyword>
<dbReference type="GO" id="GO:0016787">
    <property type="term" value="F:hydrolase activity"/>
    <property type="evidence" value="ECO:0007669"/>
    <property type="project" value="UniProtKB-KW"/>
</dbReference>
<protein>
    <submittedName>
        <fullName evidence="3">Alpha/beta hydrolase</fullName>
    </submittedName>
</protein>
<keyword evidence="1" id="KW-0812">Transmembrane</keyword>
<proteinExistence type="predicted"/>
<dbReference type="InterPro" id="IPR050228">
    <property type="entry name" value="Carboxylesterase_BioH"/>
</dbReference>
<feature type="domain" description="AB hydrolase-1" evidence="2">
    <location>
        <begin position="19"/>
        <end position="241"/>
    </location>
</feature>
<reference evidence="3" key="1">
    <citation type="submission" date="2023-08" db="EMBL/GenBank/DDBJ databases">
        <title>Comparative genomics and taxonomic characterization of three novel marine species of genus Marivirga.</title>
        <authorList>
            <person name="Muhammad N."/>
            <person name="Kim S.-G."/>
        </authorList>
    </citation>
    <scope>NUCLEOTIDE SEQUENCE [LARGE SCALE GENOMIC DNA]</scope>
    <source>
        <strain evidence="3">ABR2-2</strain>
    </source>
</reference>
<evidence type="ECO:0000256" key="1">
    <source>
        <dbReference type="SAM" id="Phobius"/>
    </source>
</evidence>
<sequence>MINSSLHYEVHLNHSAHEWVVFIHGAGGNTSTWKYQVESFKPLYNLLIIDLRDHGRSKNIMPEKDNYTFDIITDDIKKVLDINGIEKAHFVTLSFGSVIMQDISIKYPNMVASAIFAGGIFKANLLIKSFVQLARFFNLFLPYFVMYSVFSYLLMPYRKHQKSRKIYQKQANKLSSKEYMKWVGLYNEFFRLLNRFYNQKINFPALAIMGKQDYVFLKSAQKFAKKHKNVIITEVKGAGHICNIDQYDIFNELALYFIHEHKYQIEDTRPDFQAQRSKAG</sequence>
<dbReference type="PANTHER" id="PTHR43194">
    <property type="entry name" value="HYDROLASE ALPHA/BETA FOLD FAMILY"/>
    <property type="match status" value="1"/>
</dbReference>
<name>A0AA51R8J6_9BACT</name>
<evidence type="ECO:0000313" key="4">
    <source>
        <dbReference type="Proteomes" id="UP001244443"/>
    </source>
</evidence>